<sequence length="276" mass="29488">MDAAAHWPQEFCLAKTCMEELAPPAAGAGGMRPTPATQQEAAGEQQRRARPQKELLQALQCPRCSSANTKFCYYNNYSLTQPRYFCKACRRYWTEGGSLRNVPVGGGSRKNKRPTPAATISSTQKPKLAHEEGQDLSLAFPMMQPHEDPPADISAMELLRRGLSPFVPMHSLPVPMPEYSTSGGFAAHQDYRTSSLNFPLDGNISGGYGSMQETHGRLLFPFEDSRQVTTSTTTSGNEQRNNRGQGGGGGDPPGFWSGMIGGGGGGGGVGGAGGSW</sequence>
<name>A0AAX6F831_IRIPA</name>
<dbReference type="EMBL" id="JANAVB010031292">
    <property type="protein sequence ID" value="KAJ6812171.1"/>
    <property type="molecule type" value="Genomic_DNA"/>
</dbReference>
<keyword evidence="7 8" id="KW-0539">Nucleus</keyword>
<evidence type="ECO:0000256" key="8">
    <source>
        <dbReference type="PROSITE-ProRule" id="PRU00071"/>
    </source>
</evidence>
<keyword evidence="1 9" id="KW-0479">Metal-binding</keyword>
<reference evidence="12" key="2">
    <citation type="submission" date="2023-04" db="EMBL/GenBank/DDBJ databases">
        <authorList>
            <person name="Bruccoleri R.E."/>
            <person name="Oakeley E.J."/>
            <person name="Faust A.-M."/>
            <person name="Dessus-Babus S."/>
            <person name="Altorfer M."/>
            <person name="Burckhardt D."/>
            <person name="Oertli M."/>
            <person name="Naumann U."/>
            <person name="Petersen F."/>
            <person name="Wong J."/>
        </authorList>
    </citation>
    <scope>NUCLEOTIDE SEQUENCE</scope>
    <source>
        <strain evidence="12">GSM-AAB239-AS_SAM_17_03QT</strain>
        <tissue evidence="12">Leaf</tissue>
    </source>
</reference>
<keyword evidence="3 9" id="KW-0862">Zinc</keyword>
<keyword evidence="5 8" id="KW-0238">DNA-binding</keyword>
<keyword evidence="2 8" id="KW-0863">Zinc-finger</keyword>
<proteinExistence type="predicted"/>
<evidence type="ECO:0000313" key="14">
    <source>
        <dbReference type="Proteomes" id="UP001140949"/>
    </source>
</evidence>
<keyword evidence="6 9" id="KW-0804">Transcription</keyword>
<dbReference type="Proteomes" id="UP001140949">
    <property type="component" value="Unassembled WGS sequence"/>
</dbReference>
<dbReference type="Pfam" id="PF02701">
    <property type="entry name" value="Zn_ribbon_Dof"/>
    <property type="match status" value="1"/>
</dbReference>
<evidence type="ECO:0000256" key="3">
    <source>
        <dbReference type="ARBA" id="ARBA00022833"/>
    </source>
</evidence>
<dbReference type="InterPro" id="IPR045174">
    <property type="entry name" value="Dof"/>
</dbReference>
<keyword evidence="14" id="KW-1185">Reference proteome</keyword>
<feature type="domain" description="Dof-type" evidence="11">
    <location>
        <begin position="59"/>
        <end position="113"/>
    </location>
</feature>
<feature type="compositionally biased region" description="Gly residues" evidence="10">
    <location>
        <begin position="259"/>
        <end position="276"/>
    </location>
</feature>
<evidence type="ECO:0000256" key="10">
    <source>
        <dbReference type="SAM" id="MobiDB-lite"/>
    </source>
</evidence>
<feature type="region of interest" description="Disordered" evidence="10">
    <location>
        <begin position="223"/>
        <end position="276"/>
    </location>
</feature>
<dbReference type="PROSITE" id="PS50884">
    <property type="entry name" value="ZF_DOF_2"/>
    <property type="match status" value="1"/>
</dbReference>
<keyword evidence="4 9" id="KW-0805">Transcription regulation</keyword>
<evidence type="ECO:0000256" key="4">
    <source>
        <dbReference type="ARBA" id="ARBA00023015"/>
    </source>
</evidence>
<evidence type="ECO:0000256" key="7">
    <source>
        <dbReference type="ARBA" id="ARBA00023242"/>
    </source>
</evidence>
<evidence type="ECO:0000256" key="5">
    <source>
        <dbReference type="ARBA" id="ARBA00023125"/>
    </source>
</evidence>
<evidence type="ECO:0000256" key="9">
    <source>
        <dbReference type="RuleBase" id="RU369094"/>
    </source>
</evidence>
<dbReference type="PANTHER" id="PTHR31992:SF285">
    <property type="entry name" value="DOF ZINC FINGER PROTEIN DOF4.6"/>
    <property type="match status" value="1"/>
</dbReference>
<feature type="compositionally biased region" description="Low complexity" evidence="10">
    <location>
        <begin position="24"/>
        <end position="44"/>
    </location>
</feature>
<dbReference type="EMBL" id="JANAVB010011000">
    <property type="protein sequence ID" value="KAJ6837949.1"/>
    <property type="molecule type" value="Genomic_DNA"/>
</dbReference>
<dbReference type="GO" id="GO:0008270">
    <property type="term" value="F:zinc ion binding"/>
    <property type="evidence" value="ECO:0007669"/>
    <property type="project" value="UniProtKB-KW"/>
</dbReference>
<feature type="region of interest" description="Disordered" evidence="10">
    <location>
        <begin position="24"/>
        <end position="51"/>
    </location>
</feature>
<evidence type="ECO:0000256" key="6">
    <source>
        <dbReference type="ARBA" id="ARBA00023163"/>
    </source>
</evidence>
<dbReference type="GO" id="GO:0003700">
    <property type="term" value="F:DNA-binding transcription factor activity"/>
    <property type="evidence" value="ECO:0007669"/>
    <property type="project" value="UniProtKB-UniRule"/>
</dbReference>
<evidence type="ECO:0000313" key="12">
    <source>
        <dbReference type="EMBL" id="KAJ6812171.1"/>
    </source>
</evidence>
<comment type="subcellular location">
    <subcellularLocation>
        <location evidence="8 9">Nucleus</location>
    </subcellularLocation>
</comment>
<comment type="caution">
    <text evidence="12">The sequence shown here is derived from an EMBL/GenBank/DDBJ whole genome shotgun (WGS) entry which is preliminary data.</text>
</comment>
<reference evidence="12" key="1">
    <citation type="journal article" date="2023" name="GigaByte">
        <title>Genome assembly of the bearded iris, Iris pallida Lam.</title>
        <authorList>
            <person name="Bruccoleri R.E."/>
            <person name="Oakeley E.J."/>
            <person name="Faust A.M.E."/>
            <person name="Altorfer M."/>
            <person name="Dessus-Babus S."/>
            <person name="Burckhardt D."/>
            <person name="Oertli M."/>
            <person name="Naumann U."/>
            <person name="Petersen F."/>
            <person name="Wong J."/>
        </authorList>
    </citation>
    <scope>NUCLEOTIDE SEQUENCE</scope>
    <source>
        <strain evidence="12">GSM-AAB239-AS_SAM_17_03QT</strain>
    </source>
</reference>
<evidence type="ECO:0000313" key="13">
    <source>
        <dbReference type="EMBL" id="KAJ6837949.1"/>
    </source>
</evidence>
<dbReference type="PANTHER" id="PTHR31992">
    <property type="entry name" value="DOF ZINC FINGER PROTEIN DOF1.4-RELATED"/>
    <property type="match status" value="1"/>
</dbReference>
<dbReference type="GO" id="GO:0005634">
    <property type="term" value="C:nucleus"/>
    <property type="evidence" value="ECO:0007669"/>
    <property type="project" value="UniProtKB-SubCell"/>
</dbReference>
<evidence type="ECO:0000256" key="2">
    <source>
        <dbReference type="ARBA" id="ARBA00022771"/>
    </source>
</evidence>
<evidence type="ECO:0000256" key="1">
    <source>
        <dbReference type="ARBA" id="ARBA00022723"/>
    </source>
</evidence>
<protein>
    <recommendedName>
        <fullName evidence="9">Dof zinc finger protein</fullName>
    </recommendedName>
</protein>
<gene>
    <name evidence="12" type="ORF">M6B38_152585</name>
    <name evidence="13" type="ORF">M6B38_321730</name>
</gene>
<feature type="region of interest" description="Disordered" evidence="10">
    <location>
        <begin position="100"/>
        <end position="129"/>
    </location>
</feature>
<evidence type="ECO:0000259" key="11">
    <source>
        <dbReference type="PROSITE" id="PS50884"/>
    </source>
</evidence>
<dbReference type="PROSITE" id="PS01361">
    <property type="entry name" value="ZF_DOF_1"/>
    <property type="match status" value="1"/>
</dbReference>
<comment type="function">
    <text evidence="9">Transcription factor that binds specifically to a 5'-AA[AG]G-3' consensus core sequence.</text>
</comment>
<dbReference type="GO" id="GO:0003677">
    <property type="term" value="F:DNA binding"/>
    <property type="evidence" value="ECO:0007669"/>
    <property type="project" value="UniProtKB-UniRule"/>
</dbReference>
<dbReference type="AlphaFoldDB" id="A0AAX6F831"/>
<dbReference type="InterPro" id="IPR003851">
    <property type="entry name" value="Znf_Dof"/>
</dbReference>
<organism evidence="12 14">
    <name type="scientific">Iris pallida</name>
    <name type="common">Sweet iris</name>
    <dbReference type="NCBI Taxonomy" id="29817"/>
    <lineage>
        <taxon>Eukaryota</taxon>
        <taxon>Viridiplantae</taxon>
        <taxon>Streptophyta</taxon>
        <taxon>Embryophyta</taxon>
        <taxon>Tracheophyta</taxon>
        <taxon>Spermatophyta</taxon>
        <taxon>Magnoliopsida</taxon>
        <taxon>Liliopsida</taxon>
        <taxon>Asparagales</taxon>
        <taxon>Iridaceae</taxon>
        <taxon>Iridoideae</taxon>
        <taxon>Irideae</taxon>
        <taxon>Iris</taxon>
    </lineage>
</organism>
<accession>A0AAX6F831</accession>